<protein>
    <submittedName>
        <fullName evidence="1">Uncharacterized protein</fullName>
    </submittedName>
</protein>
<dbReference type="EMBL" id="CABFNQ020000544">
    <property type="protein sequence ID" value="CAH0019002.1"/>
    <property type="molecule type" value="Genomic_DNA"/>
</dbReference>
<gene>
    <name evidence="1" type="ORF">CRHIZ90672A_00005633</name>
</gene>
<feature type="non-terminal residue" evidence="1">
    <location>
        <position position="1"/>
    </location>
</feature>
<comment type="caution">
    <text evidence="1">The sequence shown here is derived from an EMBL/GenBank/DDBJ whole genome shotgun (WGS) entry which is preliminary data.</text>
</comment>
<accession>A0A9N9VAI5</accession>
<proteinExistence type="predicted"/>
<dbReference type="AlphaFoldDB" id="A0A9N9VAI5"/>
<evidence type="ECO:0000313" key="1">
    <source>
        <dbReference type="EMBL" id="CAH0019002.1"/>
    </source>
</evidence>
<organism evidence="1 2">
    <name type="scientific">Clonostachys rhizophaga</name>
    <dbReference type="NCBI Taxonomy" id="160324"/>
    <lineage>
        <taxon>Eukaryota</taxon>
        <taxon>Fungi</taxon>
        <taxon>Dikarya</taxon>
        <taxon>Ascomycota</taxon>
        <taxon>Pezizomycotina</taxon>
        <taxon>Sordariomycetes</taxon>
        <taxon>Hypocreomycetidae</taxon>
        <taxon>Hypocreales</taxon>
        <taxon>Bionectriaceae</taxon>
        <taxon>Clonostachys</taxon>
    </lineage>
</organism>
<evidence type="ECO:0000313" key="2">
    <source>
        <dbReference type="Proteomes" id="UP000696573"/>
    </source>
</evidence>
<reference evidence="1" key="1">
    <citation type="submission" date="2021-10" db="EMBL/GenBank/DDBJ databases">
        <authorList>
            <person name="Piombo E."/>
        </authorList>
    </citation>
    <scope>NUCLEOTIDE SEQUENCE</scope>
</reference>
<name>A0A9N9VAI5_9HYPO</name>
<sequence length="78" mass="8681">MQAQNLLRLNSALTVNCQKPVLAILGGMMNPDFDGGFLSIDKNDRDVSTWSMSVSRLSSEARAMVCFKRMLINDGEDR</sequence>
<dbReference type="Proteomes" id="UP000696573">
    <property type="component" value="Unassembled WGS sequence"/>
</dbReference>
<keyword evidence="2" id="KW-1185">Reference proteome</keyword>